<proteinExistence type="predicted"/>
<dbReference type="InterPro" id="IPR025364">
    <property type="entry name" value="DUF4268"/>
</dbReference>
<dbReference type="GO" id="GO:0003676">
    <property type="term" value="F:nucleic acid binding"/>
    <property type="evidence" value="ECO:0007669"/>
    <property type="project" value="InterPro"/>
</dbReference>
<organism evidence="2 3">
    <name type="scientific">candidate division WOR-3 bacterium</name>
    <dbReference type="NCBI Taxonomy" id="2052148"/>
    <lineage>
        <taxon>Bacteria</taxon>
        <taxon>Bacteria division WOR-3</taxon>
    </lineage>
</organism>
<dbReference type="AlphaFoldDB" id="A0A938BTK2"/>
<gene>
    <name evidence="2" type="ORF">FJY68_03945</name>
</gene>
<feature type="domain" description="DUF4268" evidence="1">
    <location>
        <begin position="178"/>
        <end position="317"/>
    </location>
</feature>
<dbReference type="EMBL" id="VGIR01000015">
    <property type="protein sequence ID" value="MBM3330988.1"/>
    <property type="molecule type" value="Genomic_DNA"/>
</dbReference>
<dbReference type="InterPro" id="IPR011856">
    <property type="entry name" value="tRNA_endonuc-like_dom_sf"/>
</dbReference>
<evidence type="ECO:0000259" key="1">
    <source>
        <dbReference type="Pfam" id="PF14088"/>
    </source>
</evidence>
<accession>A0A938BTK2</accession>
<name>A0A938BTK2_UNCW3</name>
<dbReference type="Pfam" id="PF14088">
    <property type="entry name" value="DUF4268"/>
    <property type="match status" value="1"/>
</dbReference>
<dbReference type="Proteomes" id="UP000779900">
    <property type="component" value="Unassembled WGS sequence"/>
</dbReference>
<sequence length="327" mass="38097">MSNDKLGRLEKVDLRKVWKEESGQFTPWLAQEENLRLLGETLGMQLELVQQEKAVGRFMADILCKDLSNDSWVVIENQLARTDHSHLGQILTYAAGLEAATMIWIAPEFTEEHRAALDWLNEHTDEKTSFLGLEVELWRIGNSPPAPKFSIVAKPNDWSRVVRADAERAGMTEYRRTQLEFWTKYREYMTSSKSRVPCQPPAARHWLNHNVGWPGMWLSSITSYWDSESGKAGPEIRVDLYMSGSSAKRHFAQLNEQREDIERELGLQLVWYNPEDKQACRIYTRRAADVMDRTTWPQQFEWLRKNVELFYKVFAPRVKKLGTEETT</sequence>
<comment type="caution">
    <text evidence="2">The sequence shown here is derived from an EMBL/GenBank/DDBJ whole genome shotgun (WGS) entry which is preliminary data.</text>
</comment>
<evidence type="ECO:0000313" key="3">
    <source>
        <dbReference type="Proteomes" id="UP000779900"/>
    </source>
</evidence>
<evidence type="ECO:0000313" key="2">
    <source>
        <dbReference type="EMBL" id="MBM3330988.1"/>
    </source>
</evidence>
<protein>
    <submittedName>
        <fullName evidence="2">DUF4268 domain-containing protein</fullName>
    </submittedName>
</protein>
<dbReference type="Gene3D" id="3.40.1350.10">
    <property type="match status" value="1"/>
</dbReference>
<reference evidence="2" key="1">
    <citation type="submission" date="2019-03" db="EMBL/GenBank/DDBJ databases">
        <title>Lake Tanganyika Metagenome-Assembled Genomes (MAGs).</title>
        <authorList>
            <person name="Tran P."/>
        </authorList>
    </citation>
    <scope>NUCLEOTIDE SEQUENCE</scope>
    <source>
        <strain evidence="2">K_DeepCast_150m_m2_040</strain>
    </source>
</reference>